<evidence type="ECO:0000313" key="2">
    <source>
        <dbReference type="EMBL" id="KAK7478770.1"/>
    </source>
</evidence>
<proteinExistence type="predicted"/>
<protein>
    <submittedName>
        <fullName evidence="2">Uncharacterized protein</fullName>
    </submittedName>
</protein>
<comment type="caution">
    <text evidence="2">The sequence shown here is derived from an EMBL/GenBank/DDBJ whole genome shotgun (WGS) entry which is preliminary data.</text>
</comment>
<dbReference type="AlphaFoldDB" id="A0ABD0JVS8"/>
<sequence>MPSNVLVIAQPRDTQPDTRTTRLSIDVTCQGHKRTALRTRPPTVLSPTFSARDGGYRSPAGADRDDCAAVVSLGPRFAPVAPEEPLGSGNDEQQNKLKWILSSGFKASALINGSVGEQAAGLTQLRPYHPHRSHTMARWGWLTLTLEYLMLNGLNSVSARATFTKHSPAGGARIQLSVHLLPLDSWGSRKKSARVGVCFLRTDNGSCWAPFLAEK</sequence>
<name>A0ABD0JVS8_9CAEN</name>
<dbReference type="Proteomes" id="UP001519460">
    <property type="component" value="Unassembled WGS sequence"/>
</dbReference>
<evidence type="ECO:0000313" key="3">
    <source>
        <dbReference type="Proteomes" id="UP001519460"/>
    </source>
</evidence>
<dbReference type="EMBL" id="JACVVK020000317">
    <property type="protein sequence ID" value="KAK7478770.1"/>
    <property type="molecule type" value="Genomic_DNA"/>
</dbReference>
<keyword evidence="3" id="KW-1185">Reference proteome</keyword>
<gene>
    <name evidence="2" type="ORF">BaRGS_00029981</name>
</gene>
<evidence type="ECO:0000256" key="1">
    <source>
        <dbReference type="SAM" id="MobiDB-lite"/>
    </source>
</evidence>
<accession>A0ABD0JVS8</accession>
<feature type="region of interest" description="Disordered" evidence="1">
    <location>
        <begin position="42"/>
        <end position="61"/>
    </location>
</feature>
<organism evidence="2 3">
    <name type="scientific">Batillaria attramentaria</name>
    <dbReference type="NCBI Taxonomy" id="370345"/>
    <lineage>
        <taxon>Eukaryota</taxon>
        <taxon>Metazoa</taxon>
        <taxon>Spiralia</taxon>
        <taxon>Lophotrochozoa</taxon>
        <taxon>Mollusca</taxon>
        <taxon>Gastropoda</taxon>
        <taxon>Caenogastropoda</taxon>
        <taxon>Sorbeoconcha</taxon>
        <taxon>Cerithioidea</taxon>
        <taxon>Batillariidae</taxon>
        <taxon>Batillaria</taxon>
    </lineage>
</organism>
<reference evidence="2 3" key="1">
    <citation type="journal article" date="2023" name="Sci. Data">
        <title>Genome assembly of the Korean intertidal mud-creeper Batillaria attramentaria.</title>
        <authorList>
            <person name="Patra A.K."/>
            <person name="Ho P.T."/>
            <person name="Jun S."/>
            <person name="Lee S.J."/>
            <person name="Kim Y."/>
            <person name="Won Y.J."/>
        </authorList>
    </citation>
    <scope>NUCLEOTIDE SEQUENCE [LARGE SCALE GENOMIC DNA]</scope>
    <source>
        <strain evidence="2">Wonlab-2016</strain>
    </source>
</reference>